<evidence type="ECO:0000313" key="3">
    <source>
        <dbReference type="EMBL" id="KOF02671.1"/>
    </source>
</evidence>
<accession>A0A0L8AKB8</accession>
<dbReference type="PANTHER" id="PTHR47618:SF1">
    <property type="entry name" value="BIFUNCTIONAL OLIGORIBONUCLEASE AND PAP PHOSPHATASE NRNA"/>
    <property type="match status" value="1"/>
</dbReference>
<dbReference type="AlphaFoldDB" id="A0A0L8AKB8"/>
<dbReference type="OrthoDB" id="9803668at2"/>
<feature type="domain" description="DDH" evidence="1">
    <location>
        <begin position="16"/>
        <end position="168"/>
    </location>
</feature>
<dbReference type="Pfam" id="PF01368">
    <property type="entry name" value="DHH"/>
    <property type="match status" value="1"/>
</dbReference>
<evidence type="ECO:0000259" key="1">
    <source>
        <dbReference type="Pfam" id="PF01368"/>
    </source>
</evidence>
<reference evidence="4" key="1">
    <citation type="submission" date="2014-11" db="EMBL/GenBank/DDBJ databases">
        <title>Genome sequencing of Roseivirga sp. D-25.</title>
        <authorList>
            <person name="Selvaratnam C."/>
            <person name="Thevarajoo S."/>
            <person name="Goh K.M."/>
            <person name="Eee R."/>
            <person name="Chan K.-G."/>
            <person name="Chong C.S."/>
        </authorList>
    </citation>
    <scope>NUCLEOTIDE SEQUENCE [LARGE SCALE GENOMIC DNA]</scope>
    <source>
        <strain evidence="4">D-25</strain>
    </source>
</reference>
<dbReference type="PANTHER" id="PTHR47618">
    <property type="entry name" value="BIFUNCTIONAL OLIGORIBONUCLEASE AND PAP PHOSPHATASE NRNA"/>
    <property type="match status" value="1"/>
</dbReference>
<dbReference type="InterPro" id="IPR051319">
    <property type="entry name" value="Oligoribo/pAp-PDE_c-di-AMP_PDE"/>
</dbReference>
<dbReference type="Proteomes" id="UP000036908">
    <property type="component" value="Unassembled WGS sequence"/>
</dbReference>
<dbReference type="PATRIC" id="fig|1566026.4.peg.313"/>
<organism evidence="3 4">
    <name type="scientific">Roseivirga seohaensis subsp. aquiponti</name>
    <dbReference type="NCBI Taxonomy" id="1566026"/>
    <lineage>
        <taxon>Bacteria</taxon>
        <taxon>Pseudomonadati</taxon>
        <taxon>Bacteroidota</taxon>
        <taxon>Cytophagia</taxon>
        <taxon>Cytophagales</taxon>
        <taxon>Roseivirgaceae</taxon>
        <taxon>Roseivirga</taxon>
    </lineage>
</organism>
<protein>
    <submittedName>
        <fullName evidence="3">Exopolyphosphatase</fullName>
    </submittedName>
</protein>
<dbReference type="SUPFAM" id="SSF64182">
    <property type="entry name" value="DHH phosphoesterases"/>
    <property type="match status" value="1"/>
</dbReference>
<dbReference type="InterPro" id="IPR038763">
    <property type="entry name" value="DHH_sf"/>
</dbReference>
<feature type="domain" description="DHHA1" evidence="2">
    <location>
        <begin position="249"/>
        <end position="328"/>
    </location>
</feature>
<dbReference type="InterPro" id="IPR003156">
    <property type="entry name" value="DHHA1_dom"/>
</dbReference>
<sequence>MGDINSLIKQLNTPNKIVITTHHKPDADALGSSLGMANYLIKKGHNVKVITPSDYPGFLNWMKGNDNVLVYSDENSEQVQRFINEADTIITLDFSVLHRINEMGEMVRNAKAFKVNVDHHLEPEDFADYRLWNTKAASTCELCFELIVMLGDKALIDKDIAECLYAGIMTDTGGFRHPNTTQNVHEVVAELIGIGADNAKIAKEIYDTNSLNRLKFLGFALSQKLEILPEFHTAYFAITNDELNRFESKTGDTEGLVNYALSLEGIVLAVLFKDSGDGIKMSFRSIGEFPANEIASKYFNGGGHRNAAGGKTEGTLEETVDKFKSILKDYKPLLDSERKK</sequence>
<dbReference type="Gene3D" id="3.90.1640.10">
    <property type="entry name" value="inorganic pyrophosphatase (n-terminal core)"/>
    <property type="match status" value="1"/>
</dbReference>
<dbReference type="GO" id="GO:0003676">
    <property type="term" value="F:nucleic acid binding"/>
    <property type="evidence" value="ECO:0007669"/>
    <property type="project" value="InterPro"/>
</dbReference>
<dbReference type="InterPro" id="IPR001667">
    <property type="entry name" value="DDH_dom"/>
</dbReference>
<evidence type="ECO:0000313" key="4">
    <source>
        <dbReference type="Proteomes" id="UP000036908"/>
    </source>
</evidence>
<comment type="caution">
    <text evidence="3">The sequence shown here is derived from an EMBL/GenBank/DDBJ whole genome shotgun (WGS) entry which is preliminary data.</text>
</comment>
<dbReference type="Gene3D" id="3.10.310.30">
    <property type="match status" value="1"/>
</dbReference>
<name>A0A0L8AKB8_9BACT</name>
<dbReference type="RefSeq" id="WP_053223611.1">
    <property type="nucleotide sequence ID" value="NZ_JSVA01000010.1"/>
</dbReference>
<proteinExistence type="predicted"/>
<keyword evidence="4" id="KW-1185">Reference proteome</keyword>
<dbReference type="EMBL" id="JSVA01000010">
    <property type="protein sequence ID" value="KOF02671.1"/>
    <property type="molecule type" value="Genomic_DNA"/>
</dbReference>
<evidence type="ECO:0000259" key="2">
    <source>
        <dbReference type="Pfam" id="PF02272"/>
    </source>
</evidence>
<gene>
    <name evidence="3" type="ORF">OB69_10145</name>
</gene>
<dbReference type="Pfam" id="PF02272">
    <property type="entry name" value="DHHA1"/>
    <property type="match status" value="1"/>
</dbReference>